<dbReference type="GO" id="GO:0009435">
    <property type="term" value="P:NAD+ biosynthetic process"/>
    <property type="evidence" value="ECO:0007669"/>
    <property type="project" value="InterPro"/>
</dbReference>
<evidence type="ECO:0000313" key="3">
    <source>
        <dbReference type="EMBL" id="KAJ8428887.1"/>
    </source>
</evidence>
<comment type="cofactor">
    <cofactor evidence="1">
        <name>FAD</name>
        <dbReference type="ChEBI" id="CHEBI:57692"/>
    </cofactor>
</comment>
<proteinExistence type="predicted"/>
<dbReference type="Proteomes" id="UP001153076">
    <property type="component" value="Unassembled WGS sequence"/>
</dbReference>
<accession>A0A9Q1JPZ8</accession>
<organism evidence="3 4">
    <name type="scientific">Carnegiea gigantea</name>
    <dbReference type="NCBI Taxonomy" id="171969"/>
    <lineage>
        <taxon>Eukaryota</taxon>
        <taxon>Viridiplantae</taxon>
        <taxon>Streptophyta</taxon>
        <taxon>Embryophyta</taxon>
        <taxon>Tracheophyta</taxon>
        <taxon>Spermatophyta</taxon>
        <taxon>Magnoliopsida</taxon>
        <taxon>eudicotyledons</taxon>
        <taxon>Gunneridae</taxon>
        <taxon>Pentapetalae</taxon>
        <taxon>Caryophyllales</taxon>
        <taxon>Cactineae</taxon>
        <taxon>Cactaceae</taxon>
        <taxon>Cactoideae</taxon>
        <taxon>Echinocereeae</taxon>
        <taxon>Carnegiea</taxon>
    </lineage>
</organism>
<evidence type="ECO:0000256" key="2">
    <source>
        <dbReference type="ARBA" id="ARBA00022827"/>
    </source>
</evidence>
<dbReference type="InterPro" id="IPR005288">
    <property type="entry name" value="NadB"/>
</dbReference>
<dbReference type="PANTHER" id="PTHR42716:SF2">
    <property type="entry name" value="L-ASPARTATE OXIDASE, CHLOROPLASTIC"/>
    <property type="match status" value="1"/>
</dbReference>
<reference evidence="3" key="1">
    <citation type="submission" date="2022-04" db="EMBL/GenBank/DDBJ databases">
        <title>Carnegiea gigantea Genome sequencing and assembly v2.</title>
        <authorList>
            <person name="Copetti D."/>
            <person name="Sanderson M.J."/>
            <person name="Burquez A."/>
            <person name="Wojciechowski M.F."/>
        </authorList>
    </citation>
    <scope>NUCLEOTIDE SEQUENCE</scope>
    <source>
        <strain evidence="3">SGP5-SGP5p</strain>
        <tissue evidence="3">Aerial part</tissue>
    </source>
</reference>
<dbReference type="PANTHER" id="PTHR42716">
    <property type="entry name" value="L-ASPARTATE OXIDASE"/>
    <property type="match status" value="1"/>
</dbReference>
<dbReference type="Gene3D" id="3.50.50.60">
    <property type="entry name" value="FAD/NAD(P)-binding domain"/>
    <property type="match status" value="2"/>
</dbReference>
<keyword evidence="2" id="KW-0285">Flavoprotein</keyword>
<gene>
    <name evidence="3" type="ORF">Cgig2_021054</name>
</gene>
<dbReference type="AlphaFoldDB" id="A0A9Q1JPZ8"/>
<evidence type="ECO:0000313" key="4">
    <source>
        <dbReference type="Proteomes" id="UP001153076"/>
    </source>
</evidence>
<sequence length="204" mass="22415">MELQGTSTLQLLAVEFAGLRYALEVAKHGTVCSNYKAEPHESNTNYAQVGVSAVLSPLDSVESGLPEGPERIRELIQWVQSFDHGEDGNLHLAREGGHSHHRIVVRFISKVTFLASGGAGHIYPDYNESSGSNWRWSCDGPSSSSSDSKYGVSNFLAPEKMQFLITEAVRGDGVILYNLDRKDSCLFMMIERSLPKGCGGKEHR</sequence>
<keyword evidence="2" id="KW-0274">FAD</keyword>
<evidence type="ECO:0000256" key="1">
    <source>
        <dbReference type="ARBA" id="ARBA00001974"/>
    </source>
</evidence>
<dbReference type="GO" id="GO:0008734">
    <property type="term" value="F:L-aspartate oxidase activity"/>
    <property type="evidence" value="ECO:0007669"/>
    <property type="project" value="InterPro"/>
</dbReference>
<comment type="caution">
    <text evidence="3">The sequence shown here is derived from an EMBL/GenBank/DDBJ whole genome shotgun (WGS) entry which is preliminary data.</text>
</comment>
<protein>
    <submittedName>
        <fullName evidence="3">Uncharacterized protein</fullName>
    </submittedName>
</protein>
<dbReference type="OrthoDB" id="71672at2759"/>
<keyword evidence="4" id="KW-1185">Reference proteome</keyword>
<dbReference type="EMBL" id="JAKOGI010000960">
    <property type="protein sequence ID" value="KAJ8428887.1"/>
    <property type="molecule type" value="Genomic_DNA"/>
</dbReference>
<name>A0A9Q1JPZ8_9CARY</name>
<dbReference type="InterPro" id="IPR036188">
    <property type="entry name" value="FAD/NAD-bd_sf"/>
</dbReference>